<gene>
    <name evidence="2" type="ordered locus">Namu_4188</name>
</gene>
<reference evidence="2 3" key="2">
    <citation type="journal article" date="2010" name="Stand. Genomic Sci.">
        <title>Complete genome sequence of Nakamurella multipartita type strain (Y-104).</title>
        <authorList>
            <person name="Tice H."/>
            <person name="Mayilraj S."/>
            <person name="Sims D."/>
            <person name="Lapidus A."/>
            <person name="Nolan M."/>
            <person name="Lucas S."/>
            <person name="Glavina Del Rio T."/>
            <person name="Copeland A."/>
            <person name="Cheng J.F."/>
            <person name="Meincke L."/>
            <person name="Bruce D."/>
            <person name="Goodwin L."/>
            <person name="Pitluck S."/>
            <person name="Ivanova N."/>
            <person name="Mavromatis K."/>
            <person name="Ovchinnikova G."/>
            <person name="Pati A."/>
            <person name="Chen A."/>
            <person name="Palaniappan K."/>
            <person name="Land M."/>
            <person name="Hauser L."/>
            <person name="Chang Y.J."/>
            <person name="Jeffries C.D."/>
            <person name="Detter J.C."/>
            <person name="Brettin T."/>
            <person name="Rohde M."/>
            <person name="Goker M."/>
            <person name="Bristow J."/>
            <person name="Eisen J.A."/>
            <person name="Markowitz V."/>
            <person name="Hugenholtz P."/>
            <person name="Kyrpides N.C."/>
            <person name="Klenk H.P."/>
            <person name="Chen F."/>
        </authorList>
    </citation>
    <scope>NUCLEOTIDE SEQUENCE [LARGE SCALE GENOMIC DNA]</scope>
    <source>
        <strain evidence="3">ATCC 700099 / DSM 44233 / CIP 104796 / JCM 9543 / NBRC 105858 / Y-104</strain>
    </source>
</reference>
<dbReference type="InterPro" id="IPR050177">
    <property type="entry name" value="Lipid_A_modif_metabolic_enz"/>
</dbReference>
<name>C8XIL2_NAKMY</name>
<dbReference type="SUPFAM" id="SSF51735">
    <property type="entry name" value="NAD(P)-binding Rossmann-fold domains"/>
    <property type="match status" value="1"/>
</dbReference>
<sequence length="284" mass="30895">MAHVVVTGAGGYLGPHVVSAVLDRGHAVTAVVRPGSTIRLDDRAEVLEADVLRDGIDIPSRGSAGPVTVVHLAWRDGFHHNSPAHMAELSAHYQLLTELPNRGVARIIALGTMHEVGYWEGAIDADTPTQPLSQYGVAKDALRRSLELALPDSVGLVWARAFYIYGDDRRNRSIFARLLQAVDEGQTSLPFTSGKNRYDFIRVEELGRQLAALVDAEDVTGTLNCCTGRPVSLADKVMEFIRENDLPISLDYGAFPDRPYDSPGIWGDASRILDVVARDKVATS</sequence>
<dbReference type="Pfam" id="PF01370">
    <property type="entry name" value="Epimerase"/>
    <property type="match status" value="1"/>
</dbReference>
<dbReference type="HOGENOM" id="CLU_007383_1_6_11"/>
<dbReference type="OrthoDB" id="9778052at2"/>
<dbReference type="STRING" id="479431.Namu_4188"/>
<keyword evidence="3" id="KW-1185">Reference proteome</keyword>
<evidence type="ECO:0000313" key="3">
    <source>
        <dbReference type="Proteomes" id="UP000002218"/>
    </source>
</evidence>
<dbReference type="KEGG" id="nml:Namu_4188"/>
<accession>C8XIL2</accession>
<dbReference type="EMBL" id="CP001737">
    <property type="protein sequence ID" value="ACV80477.1"/>
    <property type="molecule type" value="Genomic_DNA"/>
</dbReference>
<dbReference type="InterPro" id="IPR001509">
    <property type="entry name" value="Epimerase_deHydtase"/>
</dbReference>
<organism evidence="2 3">
    <name type="scientific">Nakamurella multipartita (strain ATCC 700099 / DSM 44233 / CIP 104796 / JCM 9543 / NBRC 105858 / Y-104)</name>
    <name type="common">Microsphaera multipartita</name>
    <dbReference type="NCBI Taxonomy" id="479431"/>
    <lineage>
        <taxon>Bacteria</taxon>
        <taxon>Bacillati</taxon>
        <taxon>Actinomycetota</taxon>
        <taxon>Actinomycetes</taxon>
        <taxon>Nakamurellales</taxon>
        <taxon>Nakamurellaceae</taxon>
        <taxon>Nakamurella</taxon>
    </lineage>
</organism>
<dbReference type="InterPro" id="IPR036291">
    <property type="entry name" value="NAD(P)-bd_dom_sf"/>
</dbReference>
<feature type="domain" description="NAD-dependent epimerase/dehydratase" evidence="1">
    <location>
        <begin position="4"/>
        <end position="216"/>
    </location>
</feature>
<dbReference type="Gene3D" id="3.40.50.720">
    <property type="entry name" value="NAD(P)-binding Rossmann-like Domain"/>
    <property type="match status" value="1"/>
</dbReference>
<evidence type="ECO:0000313" key="2">
    <source>
        <dbReference type="EMBL" id="ACV80477.1"/>
    </source>
</evidence>
<reference evidence="3" key="1">
    <citation type="submission" date="2009-09" db="EMBL/GenBank/DDBJ databases">
        <title>The complete genome of Nakamurella multipartita DSM 44233.</title>
        <authorList>
            <consortium name="US DOE Joint Genome Institute (JGI-PGF)"/>
            <person name="Lucas S."/>
            <person name="Copeland A."/>
            <person name="Lapidus A."/>
            <person name="Glavina del Rio T."/>
            <person name="Dalin E."/>
            <person name="Tice H."/>
            <person name="Bruce D."/>
            <person name="Goodwin L."/>
            <person name="Pitluck S."/>
            <person name="Kyrpides N."/>
            <person name="Mavromatis K."/>
            <person name="Ivanova N."/>
            <person name="Ovchinnikova G."/>
            <person name="Sims D."/>
            <person name="Meincke L."/>
            <person name="Brettin T."/>
            <person name="Detter J.C."/>
            <person name="Han C."/>
            <person name="Larimer F."/>
            <person name="Land M."/>
            <person name="Hauser L."/>
            <person name="Markowitz V."/>
            <person name="Cheng J.-F."/>
            <person name="Hugenholtz P."/>
            <person name="Woyke T."/>
            <person name="Wu D."/>
            <person name="Klenk H.-P."/>
            <person name="Eisen J.A."/>
        </authorList>
    </citation>
    <scope>NUCLEOTIDE SEQUENCE [LARGE SCALE GENOMIC DNA]</scope>
    <source>
        <strain evidence="3">ATCC 700099 / DSM 44233 / CIP 104796 / JCM 9543 / NBRC 105858 / Y-104</strain>
    </source>
</reference>
<dbReference type="PANTHER" id="PTHR43245:SF58">
    <property type="entry name" value="BLL5923 PROTEIN"/>
    <property type="match status" value="1"/>
</dbReference>
<evidence type="ECO:0000259" key="1">
    <source>
        <dbReference type="Pfam" id="PF01370"/>
    </source>
</evidence>
<dbReference type="AlphaFoldDB" id="C8XIL2"/>
<dbReference type="PANTHER" id="PTHR43245">
    <property type="entry name" value="BIFUNCTIONAL POLYMYXIN RESISTANCE PROTEIN ARNA"/>
    <property type="match status" value="1"/>
</dbReference>
<dbReference type="RefSeq" id="WP_015749302.1">
    <property type="nucleotide sequence ID" value="NC_013235.1"/>
</dbReference>
<dbReference type="Proteomes" id="UP000002218">
    <property type="component" value="Chromosome"/>
</dbReference>
<protein>
    <submittedName>
        <fullName evidence="2">NAD-dependent epimerase/dehydratase</fullName>
    </submittedName>
</protein>
<proteinExistence type="predicted"/>
<dbReference type="InParanoid" id="C8XIL2"/>
<dbReference type="eggNOG" id="COG0451">
    <property type="taxonomic scope" value="Bacteria"/>
</dbReference>